<name>A0AAV7E7B9_ARIFI</name>
<protein>
    <submittedName>
        <fullName evidence="1">Uncharacterized protein</fullName>
    </submittedName>
</protein>
<dbReference type="Proteomes" id="UP000825729">
    <property type="component" value="Unassembled WGS sequence"/>
</dbReference>
<gene>
    <name evidence="1" type="ORF">H6P81_015849</name>
</gene>
<evidence type="ECO:0000313" key="2">
    <source>
        <dbReference type="Proteomes" id="UP000825729"/>
    </source>
</evidence>
<proteinExistence type="predicted"/>
<keyword evidence="2" id="KW-1185">Reference proteome</keyword>
<comment type="caution">
    <text evidence="1">The sequence shown here is derived from an EMBL/GenBank/DDBJ whole genome shotgun (WGS) entry which is preliminary data.</text>
</comment>
<accession>A0AAV7E7B9</accession>
<reference evidence="1 2" key="1">
    <citation type="submission" date="2021-07" db="EMBL/GenBank/DDBJ databases">
        <title>The Aristolochia fimbriata genome: insights into angiosperm evolution, floral development and chemical biosynthesis.</title>
        <authorList>
            <person name="Jiao Y."/>
        </authorList>
    </citation>
    <scope>NUCLEOTIDE SEQUENCE [LARGE SCALE GENOMIC DNA]</scope>
    <source>
        <strain evidence="1">IBCAS-2021</strain>
        <tissue evidence="1">Leaf</tissue>
    </source>
</reference>
<dbReference type="EMBL" id="JAINDJ010000006">
    <property type="protein sequence ID" value="KAG9444509.1"/>
    <property type="molecule type" value="Genomic_DNA"/>
</dbReference>
<evidence type="ECO:0000313" key="1">
    <source>
        <dbReference type="EMBL" id="KAG9444509.1"/>
    </source>
</evidence>
<sequence>MSYLRITDLLTMNPGSREAKSRENWTTHLLNPATYQIQAIISYAEGVKKLKLRIHKRKQNKNISVKVTFTGITHPKPLYESKRDINQFQCANATKCHPRRAREVGSADFIEAL</sequence>
<organism evidence="1 2">
    <name type="scientific">Aristolochia fimbriata</name>
    <name type="common">White veined hardy Dutchman's pipe vine</name>
    <dbReference type="NCBI Taxonomy" id="158543"/>
    <lineage>
        <taxon>Eukaryota</taxon>
        <taxon>Viridiplantae</taxon>
        <taxon>Streptophyta</taxon>
        <taxon>Embryophyta</taxon>
        <taxon>Tracheophyta</taxon>
        <taxon>Spermatophyta</taxon>
        <taxon>Magnoliopsida</taxon>
        <taxon>Magnoliidae</taxon>
        <taxon>Piperales</taxon>
        <taxon>Aristolochiaceae</taxon>
        <taxon>Aristolochia</taxon>
    </lineage>
</organism>
<dbReference type="AlphaFoldDB" id="A0AAV7E7B9"/>